<evidence type="ECO:0000256" key="1">
    <source>
        <dbReference type="SAM" id="MobiDB-lite"/>
    </source>
</evidence>
<accession>A0A0B4FY55</accession>
<protein>
    <submittedName>
        <fullName evidence="2">F-box domain containing protein</fullName>
    </submittedName>
</protein>
<dbReference type="Proteomes" id="UP000031186">
    <property type="component" value="Unassembled WGS sequence"/>
</dbReference>
<feature type="region of interest" description="Disordered" evidence="1">
    <location>
        <begin position="73"/>
        <end position="102"/>
    </location>
</feature>
<dbReference type="AlphaFoldDB" id="A0A0B4FY55"/>
<feature type="non-terminal residue" evidence="2">
    <location>
        <position position="1"/>
    </location>
</feature>
<evidence type="ECO:0000313" key="2">
    <source>
        <dbReference type="EMBL" id="KID70556.1"/>
    </source>
</evidence>
<reference evidence="2 3" key="1">
    <citation type="journal article" date="2014" name="Proc. Natl. Acad. Sci. U.S.A.">
        <title>Trajectory and genomic determinants of fungal-pathogen speciation and host adaptation.</title>
        <authorList>
            <person name="Hu X."/>
            <person name="Xiao G."/>
            <person name="Zheng P."/>
            <person name="Shang Y."/>
            <person name="Su Y."/>
            <person name="Zhang X."/>
            <person name="Liu X."/>
            <person name="Zhan S."/>
            <person name="St Leger R.J."/>
            <person name="Wang C."/>
        </authorList>
    </citation>
    <scope>NUCLEOTIDE SEQUENCE [LARGE SCALE GENOMIC DNA]</scope>
    <source>
        <strain evidence="2 3">ARSEF 549</strain>
    </source>
</reference>
<feature type="region of interest" description="Disordered" evidence="1">
    <location>
        <begin position="1"/>
        <end position="20"/>
    </location>
</feature>
<sequence length="376" mass="42841">MDFPTSAHQSETQREEDEGCDGLANPLLQLIAPGVMLPLYEQGSYYPPLFNEPQPRNVERLIAVPVRPPDSYHVPEKHGSQVKACASNHTQSGNRKTGREPKISSGHAVTILDLPVEIIRLVFEEVDCLEDLICLGLASRSFWAVARPHLHAYYMSFLGQWSGEDVMHSPIKYLLRHPRLGGWEEEEEEEETDETCPVFPQIYNPVNEKQRVPSITKVSMRLYHACKIRDRSNDPAFTLAHSEIVCDGLTYFPENEPWILRDITTKKFIRSEAIAIKPEYIHGPFIDYLGFREVVLILARSPGRLSSGAQVSPRFDITTLARHNLDTQAAEWKDVSEEVTNLIASIWATTFGPEWRETYVRLKQRGLADIEHALLW</sequence>
<dbReference type="VEuPathDB" id="FungiDB:MAN_00155"/>
<dbReference type="CDD" id="cd09917">
    <property type="entry name" value="F-box_SF"/>
    <property type="match status" value="1"/>
</dbReference>
<keyword evidence="3" id="KW-1185">Reference proteome</keyword>
<evidence type="ECO:0000313" key="3">
    <source>
        <dbReference type="Proteomes" id="UP000031186"/>
    </source>
</evidence>
<gene>
    <name evidence="2" type="ORF">MAN_00155</name>
</gene>
<dbReference type="EMBL" id="AZNF01000001">
    <property type="protein sequence ID" value="KID70556.1"/>
    <property type="molecule type" value="Genomic_DNA"/>
</dbReference>
<proteinExistence type="predicted"/>
<dbReference type="HOGENOM" id="CLU_044126_0_0_1"/>
<name>A0A0B4FY55_METAF</name>
<dbReference type="OrthoDB" id="2588098at2759"/>
<feature type="compositionally biased region" description="Polar residues" evidence="1">
    <location>
        <begin position="1"/>
        <end position="10"/>
    </location>
</feature>
<organism evidence="2 3">
    <name type="scientific">Metarhizium anisopliae (strain ARSEF 549)</name>
    <dbReference type="NCBI Taxonomy" id="3151832"/>
    <lineage>
        <taxon>Eukaryota</taxon>
        <taxon>Fungi</taxon>
        <taxon>Dikarya</taxon>
        <taxon>Ascomycota</taxon>
        <taxon>Pezizomycotina</taxon>
        <taxon>Sordariomycetes</taxon>
        <taxon>Hypocreomycetidae</taxon>
        <taxon>Hypocreales</taxon>
        <taxon>Clavicipitaceae</taxon>
        <taxon>Metarhizium</taxon>
    </lineage>
</organism>
<comment type="caution">
    <text evidence="2">The sequence shown here is derived from an EMBL/GenBank/DDBJ whole genome shotgun (WGS) entry which is preliminary data.</text>
</comment>